<feature type="region of interest" description="Disordered" evidence="10">
    <location>
        <begin position="2956"/>
        <end position="3136"/>
    </location>
</feature>
<feature type="compositionally biased region" description="Basic and acidic residues" evidence="10">
    <location>
        <begin position="2253"/>
        <end position="2267"/>
    </location>
</feature>
<feature type="compositionally biased region" description="Polar residues" evidence="10">
    <location>
        <begin position="3080"/>
        <end position="3090"/>
    </location>
</feature>
<feature type="compositionally biased region" description="Basic residues" evidence="10">
    <location>
        <begin position="1468"/>
        <end position="1477"/>
    </location>
</feature>
<feature type="compositionally biased region" description="Basic and acidic residues" evidence="10">
    <location>
        <begin position="2885"/>
        <end position="2916"/>
    </location>
</feature>
<dbReference type="SMART" id="SM00406">
    <property type="entry name" value="IGv"/>
    <property type="match status" value="4"/>
</dbReference>
<feature type="compositionally biased region" description="Basic and acidic residues" evidence="10">
    <location>
        <begin position="2168"/>
        <end position="2184"/>
    </location>
</feature>
<dbReference type="GO" id="GO:0055013">
    <property type="term" value="P:cardiac muscle cell development"/>
    <property type="evidence" value="ECO:0007669"/>
    <property type="project" value="UniProtKB-ARBA"/>
</dbReference>
<evidence type="ECO:0000256" key="1">
    <source>
        <dbReference type="ARBA" id="ARBA00004496"/>
    </source>
</evidence>
<feature type="compositionally biased region" description="Basic and acidic residues" evidence="10">
    <location>
        <begin position="1716"/>
        <end position="1728"/>
    </location>
</feature>
<dbReference type="GO" id="GO:0005524">
    <property type="term" value="F:ATP binding"/>
    <property type="evidence" value="ECO:0007669"/>
    <property type="project" value="UniProtKB-KW"/>
</dbReference>
<feature type="compositionally biased region" description="Acidic residues" evidence="10">
    <location>
        <begin position="2436"/>
        <end position="2447"/>
    </location>
</feature>
<feature type="compositionally biased region" description="Polar residues" evidence="10">
    <location>
        <begin position="2410"/>
        <end position="2419"/>
    </location>
</feature>
<feature type="domain" description="Ig-like" evidence="12">
    <location>
        <begin position="153"/>
        <end position="238"/>
    </location>
</feature>
<feature type="chain" id="PRO_5035446433" evidence="11">
    <location>
        <begin position="19"/>
        <end position="4572"/>
    </location>
</feature>
<keyword evidence="7" id="KW-0067">ATP-binding</keyword>
<dbReference type="GO" id="GO:0045989">
    <property type="term" value="P:positive regulation of striated muscle contraction"/>
    <property type="evidence" value="ECO:0007669"/>
    <property type="project" value="UniProtKB-ARBA"/>
</dbReference>
<feature type="domain" description="Ig-like" evidence="12">
    <location>
        <begin position="3823"/>
        <end position="3908"/>
    </location>
</feature>
<dbReference type="InterPro" id="IPR013098">
    <property type="entry name" value="Ig_I-set"/>
</dbReference>
<feature type="region of interest" description="Disordered" evidence="10">
    <location>
        <begin position="2868"/>
        <end position="2938"/>
    </location>
</feature>
<feature type="region of interest" description="Disordered" evidence="10">
    <location>
        <begin position="1810"/>
        <end position="1851"/>
    </location>
</feature>
<dbReference type="GO" id="GO:0030424">
    <property type="term" value="C:axon"/>
    <property type="evidence" value="ECO:0007669"/>
    <property type="project" value="TreeGrafter"/>
</dbReference>
<dbReference type="CDD" id="cd00096">
    <property type="entry name" value="Ig"/>
    <property type="match status" value="6"/>
</dbReference>
<dbReference type="SMART" id="SM00408">
    <property type="entry name" value="IGc2"/>
    <property type="match status" value="23"/>
</dbReference>
<feature type="compositionally biased region" description="Basic and acidic residues" evidence="10">
    <location>
        <begin position="1957"/>
        <end position="1971"/>
    </location>
</feature>
<keyword evidence="6" id="KW-0547">Nucleotide-binding</keyword>
<dbReference type="Proteomes" id="UP000838412">
    <property type="component" value="Chromosome 17"/>
</dbReference>
<dbReference type="InterPro" id="IPR007110">
    <property type="entry name" value="Ig-like_dom"/>
</dbReference>
<protein>
    <submittedName>
        <fullName evidence="13">HMCN1 protein</fullName>
    </submittedName>
</protein>
<feature type="domain" description="Ig-like" evidence="12">
    <location>
        <begin position="3953"/>
        <end position="4035"/>
    </location>
</feature>
<sequence length="4572" mass="506047">MRTFYFILFFVLKDDVDAGLEEPLDDLGLEDEEEMLINGDLASPKEPDEIPVKPKFMDKFKGTLVVEEGGTLTLTFKVVGVPTPKITWMQGDKILKPSSRIKMTTSDGDVTIVVKAVTMDEAGIYTCVAENSEGEAFCSATIKVKAKPKAESPKIILRKTRVTAGEGDTVRLEAIVKGEEVKVQWTQDGTLLRDSQETRYERKGETFALVIPLVEKEDSGKYTVEASNEGGKDEATVLLVVKDMSMPARILKKPESTSVLEGEAAAFTCEVEGSPPPTVSWAKDGRLLHDDGRVSLRTEGKTHTLEITKTLISHSADYVCMASNKHGEDNCDFSLTVEELPVPPVFKKTPKDETVEEGKWVKFVCEVDGAPAPEAQWFRGDHLITTTGLCRVRTSSFTPLLEIYSVRVEDAGNYKCIVKNDGGEISCHFKLGVTAKPTSPRITRKPASETVKEEQKVTFTSKVTGYPRPEVTWSKDGRTIQEDERHIIAVDGQTYTLEILSAVFSDEGNWACVARNKRGQDKCIFTLTVQEKPFPPEFVIKPKSTTVEEGTEAVFDVQVDGEPQPKVTWVKDDEEIVHTRKHQIIDDGDRHSLVIPSAAVSDAGNYICKVTNSEGEVSCDFNFNVNRKPCPPEFLTKPRSGIIDEGTNHSFECELGGEPLPVVTWHKEGKQLSQDDRIRIRTEENKAFLSLLPTEMADSGKWSIIAKNVRGQKKYEFTLSIREVPVPPEFVKSPESITIDEGEAAEFACEITGKPAPMVNWYKDSTQVKQDARHTVSADGTVYSLDIKPALITDKGNYKVVARGANEQQTSEFKLTVREKFSPPTFPNAPKDITADVGKPIKVTVEIKGEPKPSVKWTKKDKKIKVLEGGDGYSITSSGNKYTLEIPCADFKDSAEYTIEASNIRGSVSKSFKMNVVEVKVPPEFLSKPEDQTVMEGQSVEFSCEVEGDPEPQVIWSKDSRPLHEGGQFSITTVDFSSTLEIDNVTLDNKGTYTCTIRNKHSEKKCTVTLNVDERPFAPEFLEPPASQTVEEGKSAKFTCEVDGEPAPKVSWEKDGQTLKKGKRYKISGDDFSSTLEIPTVLSTDGGSYACVLENAEGTITEEFTLTVQEGEQHKEITQDQLQSLLSSIDSGSTEDTDMFYSIDEASPPEFKSELNDIVCKEDEEVVFSCTVHGAPDPEISWYKDGKSIKPSKYFQMSYDGETAELTLDGAFPEDSGVYTCTARNPAGDVSKSAKLTVEELESPLKRSMSEEEDVTAGPSPPKFSQALQDEVCERNSIAQLTCKVSGNPKPRVTWMKGDTVLTEGDRYEIFEEKGSFNMEIYDTLPSDSGTYTCVASNAHGTVKCSAELLIADGDELEAAEEDREGMFARKPLPHEDEEEEEEISSEGTVNTVTESHAFSEDQEVRSARVPSIPAPVRRVPPPESTPDDASPVGSRAPHGTGVAAKGVVSADDDEPVLHVGGLAKPTKPAKKPKWPRAQKGPTHARVVVLDESSGRLDLDNSDEPEDSEVHAGKVLFATERGKASDIGSSSQIKPKSTIHDQDSFVHSQPKHQKQQLLTPSNTSSCQDTHIHASLSEGGRRLERPELHRVDREGASKDFHTDEDSVDHTSTDNDRVVGPTAGSGDSDADLDTRNAAKSKKPDSELRRSKSKDLDVDIDTVHEVYDKPSTGLRVSQKSSLDESATKADIDNESKKQVDTESNEYPKSRRATNGAVDRQQKSKKEGDELRTQPADNLEIELESQNEVYPKTKSDHKPETIAGLRMTTKLEEEEYPQMVHTNDLEIHMSAQRETYPKPAKATIITDRTVFEEAAKSEGCDSENGLDLRTSKALREEESPKPTDDLEVQIDSEREVYPTRITQKTKLEEEVYLPESSKPKDDLDIQMESEREVYPTRITPKTSYEESTKSLDKEPERGVGIRTKLEEEDYPQKSVKPTDDLEIQLDSEKEVYPTRITPKTTYEESTKSADEEPKRGVGLRMSTKLEEEEYPKKSSKPKDDLEIQLDSEKEVYPTRITPKTTYEESRKSTDDKPENGYRASTKLEEEEYPQKSDKPEDDRGIQLDSEKEVYPSRITPKTTYDESAKSADKEPERGVGLRTSTKLEEEEYPKKSSQPTDDLEIQLDSEKDVYPTRIAPKTTYEESTKSTDDKPENGFRASTKLEEEEYPQKSAKPKDDLEIQLDSEKEVYPSRITPKTTYEESTKSTDDKPENGMGIRASTELEEEEYPQKSSKPKDDLEIELDSQREVYPTRITQRSTYEESTKSAEEEPKRGVGLRMSTKLEDEEYPQMSSKPIDVSAQIETDREEFPPSAAGVRISQKTSYEESTAHKDVPDVLKPDHDLEIQRSSEKEEAKTKTTPQPSVKPGIKQKSDYAESSRGTPDHEQQKEDSVEDEPDVSSMKGRILHDEPSKKAQTESNIQTTVSPKPHELAKGKTAVTTDLETEDKFEDAEESQGPSSPSLSGKRFTPLGRESITDAATFKAITPDADKSSSTVSTPSVLDETELHDEDLSPYVSADEEQTTSDHHVQHIPTTPSDHVTSLPSSESVLSHQTSSAITPSTSQSEDGEASVTFKGKREPLSGKGQRQTDIGVSIEQQREPSLIQIRAKGKIETQELRTDMPTVGSLEGQEISFQIKGDGGKMEIVGLPQLAAGKAGSSEVISIALPSSDEESTSFLEPKSVREKRLQPGRATEADSRDKPSYYDSGESSEELESSTDVQALFKEPMQRRTSGELIFDSRERMMQKAETVLSSLAEKGLQQVAKIRSERAKERRIDDTDGHKLVSPVQSSITETDEREKELTDRFAAREASSIIDDVLRSEEMSRLLGLKAGKRYGSEEVLHRGYSLEDSDEASSGEEIHSHLYHAQGIEDLAHAASELELDTGKGTQKSFARSDKSDSKDRARRNISDEFRSPRVMETDSKSRKPSAPMAGEVRKVRKPDVELEYFSSDDIKKGRLAFAKMFQEKKPEGRDSDDSSNKLRPTSQELKSSESVGEEKEVVTRPKTKDSTKSRQKTRITDYSSDELEEELNETQLEEEEVRTTSKLSQLTDETKQRDTSPWVRRYSSEESDDGTDIGHQRFKDRDSVQPKSITNQLKLSTKEQSLRKQDPSLRKGEDKVQVVEEGRLDLPESKRSDTGILAPVGSEGIHVQQKVKRQAALLVERPSEGEKKAKISDQLAENVARSDSPDDTERRLESRNTPLRSGMEKSVQLTKPGKVGVADSKTVDSKPQLADSKVQRVVPSTDVDDERDVNGLSHKDMSPTSPSRTVDQCFTVTDTTSLASPVSSSPQMDENHHHISLQPPQAIPSTQISRTFPQASPSQTTGVERPKEPLLTDNVAPLHEPDVATAARRDLHDDDDVDITMHEDEARVGGDHGVRMTTARDKPYQREMALPHTAEVLAVPHQHEGTRSLVCGDFQQPHGPTEEVSQPRDLSMLSREGLPVTKIGVESRSVFATGGSTVAEVEGATPPGITIKSDGLVKTSTSVTIQPQVVEQDGSGTVFLQLDDEVARAMREEAKPAEVNVAVGQRVELKADIPGNPRIRWLHNGMEVSDTKFSKYLTTGDLHVLALSKVGPEHAGVFTCEATTPEGIVTCDIIIKVEEPKEPPETPKTQVKEGHRVELKAEIPDSRRIEWLLDGKLIRETEDRRYTSFGDMHSLTIISVKPEDAGTYTCVAMTPRGEVTCNIKLEVEKTSNQEVIKMVEMDQSLQAQELKLPEEPCTQPTTLDVLEGQEVTLRAEVPDDADVTWLFNDKEISNTESIAVSATNHTSTLTIRKVQREFEGTYTCIATTPHGTGRCQIILHIIPSSPPNVTSSMRKQTVRTQELTFRVPMLLMERSTAPGTIDIQEGQELNIRAEIPGKPDITWLFNGKELKASDEVQFGVDKDVYMLTVTKVTRHWSGTFTCIAKTPSGKTVCDIVVNVKEATDQHLEMEKTLETEGAEVQMQQWRLRSPVQTTQPTPAVAQFEVKEGQEVTLRAEIPGQADIMWMFEGKELSESDNISFSSDGDVHILKINNVTSDFSGKFTCVAKTDHGAATCDILLTVGPPTLTQKTTELLQIQRPAAQTPPQFFEVKEGQEVNLRAEVPGSKSVKWSFNGKELSKSDQLTFFSEYDIHTLRITKVTKEWAGTFTCSAATETGETTCDIVLSIKDSDLALRGDRTESRIAKEMQVTSQVVRKDTGASTEVTVKEGQEVTLQAGIPGNYIIKWLHGGKLLPDSAAFKQMTKGDLHILTIPKIKREHAGTYTCQATSGTTTVKCDIIVHVTEQERLVPPDFKIKPRSQRVEKGGTVSLISEVSGEPKPSVSWLKDGKEVLETSRITTRHVGKNYILEISDAGEEDSGSYTCVGTNAAGQYSCTATLHVYDELIGGYHIAGNGSALATTNVGTVTSTHVEVPEGQQVSLQATLPGDDVKWMYNGEELNPSTQYKQSTRGTTHTLTINRVSKQQEGTYTCEATGPTGVSKCDLVITVLPKKKEMVPPDFVSQPKPATVDDGESVEFCCQITGDPQPEVHWLKNGQELCGWTASRTFVTSSSTAGGSTSRPSVRGTPSAWTVSRLATQESSSAWQPTPEGSAPAQFRFT</sequence>
<feature type="region of interest" description="Disordered" evidence="10">
    <location>
        <begin position="1864"/>
        <end position="2592"/>
    </location>
</feature>
<feature type="compositionally biased region" description="Basic and acidic residues" evidence="10">
    <location>
        <begin position="3178"/>
        <end position="3189"/>
    </location>
</feature>
<feature type="compositionally biased region" description="Basic and acidic residues" evidence="10">
    <location>
        <begin position="1899"/>
        <end position="1921"/>
    </location>
</feature>
<dbReference type="InterPro" id="IPR036179">
    <property type="entry name" value="Ig-like_dom_sf"/>
</dbReference>
<feature type="compositionally biased region" description="Basic and acidic residues" evidence="10">
    <location>
        <begin position="3091"/>
        <end position="3128"/>
    </location>
</feature>
<dbReference type="InterPro" id="IPR003599">
    <property type="entry name" value="Ig_sub"/>
</dbReference>
<feature type="compositionally biased region" description="Basic and acidic residues" evidence="10">
    <location>
        <begin position="1630"/>
        <end position="1665"/>
    </location>
</feature>
<dbReference type="PROSITE" id="PS50835">
    <property type="entry name" value="IG_LIKE"/>
    <property type="match status" value="22"/>
</dbReference>
<dbReference type="GO" id="GO:0005886">
    <property type="term" value="C:plasma membrane"/>
    <property type="evidence" value="ECO:0007669"/>
    <property type="project" value="TreeGrafter"/>
</dbReference>
<name>A0A8J9Z9K6_BRALA</name>
<feature type="compositionally biased region" description="Basic and acidic residues" evidence="10">
    <location>
        <begin position="2017"/>
        <end position="2031"/>
    </location>
</feature>
<evidence type="ECO:0000256" key="9">
    <source>
        <dbReference type="ARBA" id="ARBA00023319"/>
    </source>
</evidence>
<organism evidence="13 14">
    <name type="scientific">Branchiostoma lanceolatum</name>
    <name type="common">Common lancelet</name>
    <name type="synonym">Amphioxus lanceolatum</name>
    <dbReference type="NCBI Taxonomy" id="7740"/>
    <lineage>
        <taxon>Eukaryota</taxon>
        <taxon>Metazoa</taxon>
        <taxon>Chordata</taxon>
        <taxon>Cephalochordata</taxon>
        <taxon>Leptocardii</taxon>
        <taxon>Amphioxiformes</taxon>
        <taxon>Branchiostomatidae</taxon>
        <taxon>Branchiostoma</taxon>
    </lineage>
</organism>
<feature type="compositionally biased region" description="Polar residues" evidence="10">
    <location>
        <begin position="1388"/>
        <end position="1397"/>
    </location>
</feature>
<feature type="domain" description="Ig-like" evidence="12">
    <location>
        <begin position="3708"/>
        <end position="3782"/>
    </location>
</feature>
<gene>
    <name evidence="13" type="primary">HMCN1</name>
    <name evidence="13" type="ORF">BLAG_LOCUS10669</name>
</gene>
<feature type="domain" description="Ig-like" evidence="12">
    <location>
        <begin position="54"/>
        <end position="143"/>
    </location>
</feature>
<feature type="domain" description="Ig-like" evidence="12">
    <location>
        <begin position="4054"/>
        <end position="4140"/>
    </location>
</feature>
<accession>A0A8J9Z9K6</accession>
<evidence type="ECO:0000256" key="3">
    <source>
        <dbReference type="ARBA" id="ARBA00022490"/>
    </source>
</evidence>
<dbReference type="GO" id="GO:0060298">
    <property type="term" value="P:positive regulation of sarcomere organization"/>
    <property type="evidence" value="ECO:0007669"/>
    <property type="project" value="UniProtKB-ARBA"/>
</dbReference>
<feature type="domain" description="Ig-like" evidence="12">
    <location>
        <begin position="247"/>
        <end position="336"/>
    </location>
</feature>
<dbReference type="GO" id="GO:0007156">
    <property type="term" value="P:homophilic cell adhesion via plasma membrane adhesion molecules"/>
    <property type="evidence" value="ECO:0007669"/>
    <property type="project" value="TreeGrafter"/>
</dbReference>
<evidence type="ECO:0000256" key="8">
    <source>
        <dbReference type="ARBA" id="ARBA00023157"/>
    </source>
</evidence>
<dbReference type="FunFam" id="2.60.40.10:FF:000107">
    <property type="entry name" value="Myosin, light chain kinase a"/>
    <property type="match status" value="3"/>
</dbReference>
<evidence type="ECO:0000256" key="6">
    <source>
        <dbReference type="ARBA" id="ARBA00022741"/>
    </source>
</evidence>
<comment type="similarity">
    <text evidence="2">Belongs to the protein kinase superfamily. CAMK Ser/Thr protein kinase family.</text>
</comment>
<feature type="compositionally biased region" description="Basic and acidic residues" evidence="10">
    <location>
        <begin position="2673"/>
        <end position="2695"/>
    </location>
</feature>
<feature type="domain" description="Ig-like" evidence="12">
    <location>
        <begin position="1262"/>
        <end position="1350"/>
    </location>
</feature>
<dbReference type="InterPro" id="IPR013783">
    <property type="entry name" value="Ig-like_fold"/>
</dbReference>
<feature type="domain" description="Ig-like" evidence="12">
    <location>
        <begin position="344"/>
        <end position="426"/>
    </location>
</feature>
<keyword evidence="14" id="KW-1185">Reference proteome</keyword>
<dbReference type="GO" id="GO:0043025">
    <property type="term" value="C:neuronal cell body"/>
    <property type="evidence" value="ECO:0007669"/>
    <property type="project" value="TreeGrafter"/>
</dbReference>
<keyword evidence="4 11" id="KW-0732">Signal</keyword>
<dbReference type="PANTHER" id="PTHR45080">
    <property type="entry name" value="CONTACTIN 5"/>
    <property type="match status" value="1"/>
</dbReference>
<dbReference type="FunFam" id="2.60.40.10:FF:001452">
    <property type="entry name" value="Uncharacterized protein, isoform F"/>
    <property type="match status" value="1"/>
</dbReference>
<comment type="subcellular location">
    <subcellularLocation>
        <location evidence="1">Cytoplasm</location>
    </subcellularLocation>
</comment>
<feature type="domain" description="Ig-like" evidence="12">
    <location>
        <begin position="923"/>
        <end position="1011"/>
    </location>
</feature>
<dbReference type="GO" id="GO:0008046">
    <property type="term" value="F:axon guidance receptor activity"/>
    <property type="evidence" value="ECO:0007669"/>
    <property type="project" value="TreeGrafter"/>
</dbReference>
<feature type="domain" description="Ig-like" evidence="12">
    <location>
        <begin position="632"/>
        <end position="720"/>
    </location>
</feature>
<feature type="region of interest" description="Disordered" evidence="10">
    <location>
        <begin position="1242"/>
        <end position="1265"/>
    </location>
</feature>
<feature type="compositionally biased region" description="Basic and acidic residues" evidence="10">
    <location>
        <begin position="2987"/>
        <end position="3003"/>
    </location>
</feature>
<dbReference type="FunFam" id="2.60.40.10:FF:000032">
    <property type="entry name" value="palladin isoform X1"/>
    <property type="match status" value="1"/>
</dbReference>
<feature type="compositionally biased region" description="Polar residues" evidence="10">
    <location>
        <begin position="2525"/>
        <end position="2558"/>
    </location>
</feature>
<feature type="signal peptide" evidence="11">
    <location>
        <begin position="1"/>
        <end position="18"/>
    </location>
</feature>
<keyword evidence="8" id="KW-1015">Disulfide bond</keyword>
<keyword evidence="5" id="KW-0677">Repeat</keyword>
<feature type="compositionally biased region" description="Basic and acidic residues" evidence="10">
    <location>
        <begin position="1825"/>
        <end position="1840"/>
    </location>
</feature>
<keyword evidence="3" id="KW-0963">Cytoplasm</keyword>
<feature type="compositionally biased region" description="Basic and acidic residues" evidence="10">
    <location>
        <begin position="1747"/>
        <end position="1756"/>
    </location>
</feature>
<feature type="domain" description="Ig-like" evidence="12">
    <location>
        <begin position="824"/>
        <end position="915"/>
    </location>
</feature>
<feature type="domain" description="Ig-like" evidence="12">
    <location>
        <begin position="536"/>
        <end position="618"/>
    </location>
</feature>
<dbReference type="InterPro" id="IPR013106">
    <property type="entry name" value="Ig_V-set"/>
</dbReference>
<dbReference type="SUPFAM" id="SSF48726">
    <property type="entry name" value="Immunoglobulin"/>
    <property type="match status" value="23"/>
</dbReference>
<feature type="region of interest" description="Disordered" evidence="10">
    <location>
        <begin position="4523"/>
        <end position="4542"/>
    </location>
</feature>
<dbReference type="FunFam" id="2.60.40.10:FF:000147">
    <property type="entry name" value="Myosin light chain kinase"/>
    <property type="match status" value="2"/>
</dbReference>
<feature type="compositionally biased region" description="Basic and acidic residues" evidence="10">
    <location>
        <begin position="2399"/>
        <end position="2409"/>
    </location>
</feature>
<feature type="compositionally biased region" description="Basic and acidic residues" evidence="10">
    <location>
        <begin position="2364"/>
        <end position="2384"/>
    </location>
</feature>
<feature type="domain" description="Ig-like" evidence="12">
    <location>
        <begin position="1019"/>
        <end position="1107"/>
    </location>
</feature>
<feature type="compositionally biased region" description="Acidic residues" evidence="10">
    <location>
        <begin position="3014"/>
        <end position="3031"/>
    </location>
</feature>
<feature type="compositionally biased region" description="Basic and acidic residues" evidence="10">
    <location>
        <begin position="1578"/>
        <end position="1615"/>
    </location>
</feature>
<evidence type="ECO:0000259" key="12">
    <source>
        <dbReference type="PROSITE" id="PS50835"/>
    </source>
</evidence>
<dbReference type="FunFam" id="2.60.40.10:FF:000425">
    <property type="entry name" value="Myosin light chain kinase"/>
    <property type="match status" value="7"/>
</dbReference>
<feature type="domain" description="Ig-like" evidence="12">
    <location>
        <begin position="4265"/>
        <end position="4353"/>
    </location>
</feature>
<evidence type="ECO:0000256" key="7">
    <source>
        <dbReference type="ARBA" id="ARBA00022840"/>
    </source>
</evidence>
<feature type="region of interest" description="Disordered" evidence="10">
    <location>
        <begin position="4548"/>
        <end position="4572"/>
    </location>
</feature>
<feature type="region of interest" description="Disordered" evidence="10">
    <location>
        <begin position="1365"/>
        <end position="1758"/>
    </location>
</feature>
<feature type="domain" description="Ig-like" evidence="12">
    <location>
        <begin position="1149"/>
        <end position="1237"/>
    </location>
</feature>
<dbReference type="EMBL" id="OV696702">
    <property type="protein sequence ID" value="CAH1249633.1"/>
    <property type="molecule type" value="Genomic_DNA"/>
</dbReference>
<evidence type="ECO:0000256" key="4">
    <source>
        <dbReference type="ARBA" id="ARBA00022729"/>
    </source>
</evidence>
<evidence type="ECO:0000313" key="14">
    <source>
        <dbReference type="Proteomes" id="UP000838412"/>
    </source>
</evidence>
<feature type="compositionally biased region" description="Basic and acidic residues" evidence="10">
    <location>
        <begin position="2926"/>
        <end position="2935"/>
    </location>
</feature>
<dbReference type="PANTHER" id="PTHR45080:SF8">
    <property type="entry name" value="IG-LIKE DOMAIN-CONTAINING PROTEIN"/>
    <property type="match status" value="1"/>
</dbReference>
<feature type="compositionally biased region" description="Acidic residues" evidence="10">
    <location>
        <begin position="1376"/>
        <end position="1385"/>
    </location>
</feature>
<feature type="compositionally biased region" description="Basic and acidic residues" evidence="10">
    <location>
        <begin position="2317"/>
        <end position="2350"/>
    </location>
</feature>
<feature type="compositionally biased region" description="Basic and acidic residues" evidence="10">
    <location>
        <begin position="3156"/>
        <end position="3166"/>
    </location>
</feature>
<evidence type="ECO:0000256" key="11">
    <source>
        <dbReference type="SAM" id="SignalP"/>
    </source>
</evidence>
<feature type="compositionally biased region" description="Basic and acidic residues" evidence="10">
    <location>
        <begin position="1398"/>
        <end position="1407"/>
    </location>
</feature>
<dbReference type="Pfam" id="PF07679">
    <property type="entry name" value="I-set"/>
    <property type="match status" value="23"/>
</dbReference>
<feature type="domain" description="Ig-like" evidence="12">
    <location>
        <begin position="728"/>
        <end position="816"/>
    </location>
</feature>
<feature type="compositionally biased region" description="Basic and acidic residues" evidence="10">
    <location>
        <begin position="3067"/>
        <end position="3079"/>
    </location>
</feature>
<feature type="compositionally biased region" description="Low complexity" evidence="10">
    <location>
        <begin position="4523"/>
        <end position="4532"/>
    </location>
</feature>
<feature type="domain" description="Ig-like" evidence="12">
    <location>
        <begin position="4198"/>
        <end position="4249"/>
    </location>
</feature>
<feature type="region of interest" description="Disordered" evidence="10">
    <location>
        <begin position="2760"/>
        <end position="2796"/>
    </location>
</feature>
<feature type="compositionally biased region" description="Basic and acidic residues" evidence="10">
    <location>
        <begin position="1678"/>
        <end position="1705"/>
    </location>
</feature>
<feature type="region of interest" description="Disordered" evidence="10">
    <location>
        <begin position="2659"/>
        <end position="2718"/>
    </location>
</feature>
<dbReference type="InterPro" id="IPR003598">
    <property type="entry name" value="Ig_sub2"/>
</dbReference>
<feature type="compositionally biased region" description="Polar residues" evidence="10">
    <location>
        <begin position="1555"/>
        <end position="1568"/>
    </location>
</feature>
<feature type="compositionally biased region" description="Polar residues" evidence="10">
    <location>
        <begin position="3253"/>
        <end position="3262"/>
    </location>
</feature>
<feature type="compositionally biased region" description="Basic and acidic residues" evidence="10">
    <location>
        <begin position="1986"/>
        <end position="2008"/>
    </location>
</feature>
<feature type="compositionally biased region" description="Basic and acidic residues" evidence="10">
    <location>
        <begin position="2760"/>
        <end position="2775"/>
    </location>
</feature>
<feature type="compositionally biased region" description="Basic and acidic residues" evidence="10">
    <location>
        <begin position="2075"/>
        <end position="2091"/>
    </location>
</feature>
<feature type="compositionally biased region" description="Basic and acidic residues" evidence="10">
    <location>
        <begin position="1873"/>
        <end position="1890"/>
    </location>
</feature>
<feature type="domain" description="Ig-like" evidence="12">
    <location>
        <begin position="440"/>
        <end position="528"/>
    </location>
</feature>
<evidence type="ECO:0000256" key="10">
    <source>
        <dbReference type="SAM" id="MobiDB-lite"/>
    </source>
</evidence>
<dbReference type="Gene3D" id="2.60.40.10">
    <property type="entry name" value="Immunoglobulins"/>
    <property type="match status" value="23"/>
</dbReference>
<feature type="compositionally biased region" description="Basic and acidic residues" evidence="10">
    <location>
        <begin position="2787"/>
        <end position="2796"/>
    </location>
</feature>
<dbReference type="SMART" id="SM00409">
    <property type="entry name" value="IG"/>
    <property type="match status" value="23"/>
</dbReference>
<dbReference type="GO" id="GO:0050808">
    <property type="term" value="P:synapse organization"/>
    <property type="evidence" value="ECO:0007669"/>
    <property type="project" value="TreeGrafter"/>
</dbReference>
<feature type="domain" description="Ig-like" evidence="12">
    <location>
        <begin position="4403"/>
        <end position="4460"/>
    </location>
</feature>
<feature type="domain" description="Ig-like" evidence="12">
    <location>
        <begin position="3532"/>
        <end position="3675"/>
    </location>
</feature>
<evidence type="ECO:0000313" key="13">
    <source>
        <dbReference type="EMBL" id="CAH1249633.1"/>
    </source>
</evidence>
<feature type="compositionally biased region" description="Basic and acidic residues" evidence="10">
    <location>
        <begin position="2044"/>
        <end position="2066"/>
    </location>
</feature>
<reference evidence="13" key="1">
    <citation type="submission" date="2022-01" db="EMBL/GenBank/DDBJ databases">
        <authorList>
            <person name="Braso-Vives M."/>
        </authorList>
    </citation>
    <scope>NUCLEOTIDE SEQUENCE</scope>
</reference>
<dbReference type="GO" id="GO:0005737">
    <property type="term" value="C:cytoplasm"/>
    <property type="evidence" value="ECO:0007669"/>
    <property type="project" value="UniProtKB-SubCell"/>
</dbReference>
<feature type="domain" description="Ig-like" evidence="12">
    <location>
        <begin position="4471"/>
        <end position="4510"/>
    </location>
</feature>
<keyword evidence="9" id="KW-0393">Immunoglobulin domain</keyword>
<feature type="compositionally biased region" description="Basic and acidic residues" evidence="10">
    <location>
        <begin position="2956"/>
        <end position="2971"/>
    </location>
</feature>
<dbReference type="OrthoDB" id="5969272at2759"/>
<dbReference type="InterPro" id="IPR050958">
    <property type="entry name" value="Cell_Adh-Cytoskel_Orgn"/>
</dbReference>
<proteinExistence type="inferred from homology"/>
<feature type="compositionally biased region" description="Basic and acidic residues" evidence="10">
    <location>
        <begin position="2135"/>
        <end position="2149"/>
    </location>
</feature>
<evidence type="ECO:0000256" key="5">
    <source>
        <dbReference type="ARBA" id="ARBA00022737"/>
    </source>
</evidence>
<evidence type="ECO:0000256" key="2">
    <source>
        <dbReference type="ARBA" id="ARBA00006692"/>
    </source>
</evidence>
<feature type="compositionally biased region" description="Polar residues" evidence="10">
    <location>
        <begin position="4548"/>
        <end position="4558"/>
    </location>
</feature>
<feature type="region of interest" description="Disordered" evidence="10">
    <location>
        <begin position="3153"/>
        <end position="3262"/>
    </location>
</feature>
<feature type="compositionally biased region" description="Basic and acidic residues" evidence="10">
    <location>
        <begin position="2193"/>
        <end position="2206"/>
    </location>
</feature>